<dbReference type="Gene3D" id="3.90.550.10">
    <property type="entry name" value="Spore Coat Polysaccharide Biosynthesis Protein SpsA, Chain A"/>
    <property type="match status" value="1"/>
</dbReference>
<name>A0A0S6UH80_NEOTH</name>
<reference evidence="8" key="1">
    <citation type="journal article" date="2014" name="Gene">
        <title>Genome-guided analysis of transformation efficiency and carbon dioxide assimilation by Moorella thermoacetica Y72.</title>
        <authorList>
            <person name="Tsukahara K."/>
            <person name="Kita A."/>
            <person name="Nakashimada Y."/>
            <person name="Hoshino T."/>
            <person name="Murakami K."/>
        </authorList>
    </citation>
    <scope>NUCLEOTIDE SEQUENCE [LARGE SCALE GENOMIC DNA]</scope>
    <source>
        <strain evidence="8">Y72</strain>
    </source>
</reference>
<dbReference type="EMBL" id="DF238840">
    <property type="protein sequence ID" value="GAF27155.1"/>
    <property type="molecule type" value="Genomic_DNA"/>
</dbReference>
<dbReference type="PANTHER" id="PTHR43197">
    <property type="entry name" value="UTP--GLUCOSE-1-PHOSPHATE URIDYLYLTRANSFERASE"/>
    <property type="match status" value="1"/>
</dbReference>
<dbReference type="PANTHER" id="PTHR43197:SF1">
    <property type="entry name" value="UTP--GLUCOSE-1-PHOSPHATE URIDYLYLTRANSFERASE"/>
    <property type="match status" value="1"/>
</dbReference>
<comment type="catalytic activity">
    <reaction evidence="5 6">
        <text>alpha-D-glucose 1-phosphate + UTP + H(+) = UDP-alpha-D-glucose + diphosphate</text>
        <dbReference type="Rhea" id="RHEA:19889"/>
        <dbReference type="ChEBI" id="CHEBI:15378"/>
        <dbReference type="ChEBI" id="CHEBI:33019"/>
        <dbReference type="ChEBI" id="CHEBI:46398"/>
        <dbReference type="ChEBI" id="CHEBI:58601"/>
        <dbReference type="ChEBI" id="CHEBI:58885"/>
        <dbReference type="EC" id="2.7.7.9"/>
    </reaction>
</comment>
<dbReference type="InterPro" id="IPR029044">
    <property type="entry name" value="Nucleotide-diphossugar_trans"/>
</dbReference>
<evidence type="ECO:0000256" key="5">
    <source>
        <dbReference type="ARBA" id="ARBA00048128"/>
    </source>
</evidence>
<dbReference type="GO" id="GO:0006011">
    <property type="term" value="P:UDP-alpha-D-glucose metabolic process"/>
    <property type="evidence" value="ECO:0007669"/>
    <property type="project" value="InterPro"/>
</dbReference>
<dbReference type="GO" id="GO:0003983">
    <property type="term" value="F:UTP:glucose-1-phosphate uridylyltransferase activity"/>
    <property type="evidence" value="ECO:0007669"/>
    <property type="project" value="UniProtKB-EC"/>
</dbReference>
<evidence type="ECO:0000256" key="2">
    <source>
        <dbReference type="ARBA" id="ARBA00012415"/>
    </source>
</evidence>
<evidence type="ECO:0000256" key="1">
    <source>
        <dbReference type="ARBA" id="ARBA00006890"/>
    </source>
</evidence>
<dbReference type="InterPro" id="IPR005835">
    <property type="entry name" value="NTP_transferase_dom"/>
</dbReference>
<sequence>MNRRENKNEVISLTRIQKAIIPAAGWGTRFLPATKAQPKEMLPIVDKPAIQFIVEEAVNAGAEDILIITGKNKRAIEDHFDRSLELENLLREKGKDELLALVEGIAELADIYYIRQKEQLGLGHAVYCARKFIGQEPFAVLLGDDIIVNSPSCLEQMLAVYEEVGATIVAVQEVPREEVNRYGVIDPLEVDGSLIRVRDLVEKPRPEEAPSNLAVIGRYILVPAIFPLLEKVKPGAGGEIQLTDALRLLARQDRVYAYRFQGKRYDIGDKLGFLQATVEFALARPDLAGPFSEYLAGIITSTADKLQVAATREG</sequence>
<dbReference type="CDD" id="cd02541">
    <property type="entry name" value="UGPase_prokaryotic"/>
    <property type="match status" value="1"/>
</dbReference>
<comment type="similarity">
    <text evidence="1 6">Belongs to the UDPGP type 2 family.</text>
</comment>
<evidence type="ECO:0000313" key="8">
    <source>
        <dbReference type="EMBL" id="GAF27155.1"/>
    </source>
</evidence>
<accession>A0A0S6UH80</accession>
<keyword evidence="4 6" id="KW-0548">Nucleotidyltransferase</keyword>
<dbReference type="InterPro" id="IPR005771">
    <property type="entry name" value="GalU_uridylyltTrfase_bac/arc"/>
</dbReference>
<dbReference type="EC" id="2.7.7.9" evidence="2 6"/>
<keyword evidence="3 6" id="KW-0808">Transferase</keyword>
<protein>
    <recommendedName>
        <fullName evidence="2 6">UTP--glucose-1-phosphate uridylyltransferase</fullName>
        <ecNumber evidence="2 6">2.7.7.9</ecNumber>
    </recommendedName>
    <alternativeName>
        <fullName evidence="6">UDP-glucose pyrophosphorylase</fullName>
    </alternativeName>
</protein>
<evidence type="ECO:0000259" key="7">
    <source>
        <dbReference type="Pfam" id="PF00483"/>
    </source>
</evidence>
<dbReference type="AlphaFoldDB" id="A0A0S6UH80"/>
<feature type="domain" description="Nucleotidyl transferase" evidence="7">
    <location>
        <begin position="18"/>
        <end position="278"/>
    </location>
</feature>
<dbReference type="NCBIfam" id="TIGR01099">
    <property type="entry name" value="galU"/>
    <property type="match status" value="1"/>
</dbReference>
<evidence type="ECO:0000256" key="4">
    <source>
        <dbReference type="ARBA" id="ARBA00022695"/>
    </source>
</evidence>
<dbReference type="SUPFAM" id="SSF53448">
    <property type="entry name" value="Nucleotide-diphospho-sugar transferases"/>
    <property type="match status" value="1"/>
</dbReference>
<dbReference type="Pfam" id="PF00483">
    <property type="entry name" value="NTP_transferase"/>
    <property type="match status" value="1"/>
</dbReference>
<evidence type="ECO:0000256" key="3">
    <source>
        <dbReference type="ARBA" id="ARBA00022679"/>
    </source>
</evidence>
<evidence type="ECO:0000256" key="6">
    <source>
        <dbReference type="RuleBase" id="RU361259"/>
    </source>
</evidence>
<proteinExistence type="inferred from homology"/>
<gene>
    <name evidence="8" type="ORF">MTY_2496</name>
</gene>
<organism evidence="8">
    <name type="scientific">Moorella thermoacetica Y72</name>
    <dbReference type="NCBI Taxonomy" id="1325331"/>
    <lineage>
        <taxon>Bacteria</taxon>
        <taxon>Bacillati</taxon>
        <taxon>Bacillota</taxon>
        <taxon>Clostridia</taxon>
        <taxon>Neomoorellales</taxon>
        <taxon>Neomoorellaceae</taxon>
        <taxon>Neomoorella</taxon>
    </lineage>
</organism>
<dbReference type="Proteomes" id="UP000063718">
    <property type="component" value="Unassembled WGS sequence"/>
</dbReference>